<dbReference type="AlphaFoldDB" id="A0A6A6E1H6"/>
<feature type="compositionally biased region" description="Basic and acidic residues" evidence="3">
    <location>
        <begin position="55"/>
        <end position="91"/>
    </location>
</feature>
<feature type="non-terminal residue" evidence="4">
    <location>
        <position position="1"/>
    </location>
</feature>
<dbReference type="OrthoDB" id="5949865at2759"/>
<evidence type="ECO:0000256" key="1">
    <source>
        <dbReference type="ARBA" id="ARBA00010520"/>
    </source>
</evidence>
<accession>A0A6A6E1H6</accession>
<proteinExistence type="inferred from homology"/>
<dbReference type="Proteomes" id="UP000800200">
    <property type="component" value="Unassembled WGS sequence"/>
</dbReference>
<feature type="region of interest" description="Disordered" evidence="3">
    <location>
        <begin position="1"/>
        <end position="91"/>
    </location>
</feature>
<reference evidence="4" key="1">
    <citation type="journal article" date="2020" name="Stud. Mycol.">
        <title>101 Dothideomycetes genomes: a test case for predicting lifestyles and emergence of pathogens.</title>
        <authorList>
            <person name="Haridas S."/>
            <person name="Albert R."/>
            <person name="Binder M."/>
            <person name="Bloem J."/>
            <person name="Labutti K."/>
            <person name="Salamov A."/>
            <person name="Andreopoulos B."/>
            <person name="Baker S."/>
            <person name="Barry K."/>
            <person name="Bills G."/>
            <person name="Bluhm B."/>
            <person name="Cannon C."/>
            <person name="Castanera R."/>
            <person name="Culley D."/>
            <person name="Daum C."/>
            <person name="Ezra D."/>
            <person name="Gonzalez J."/>
            <person name="Henrissat B."/>
            <person name="Kuo A."/>
            <person name="Liang C."/>
            <person name="Lipzen A."/>
            <person name="Lutzoni F."/>
            <person name="Magnuson J."/>
            <person name="Mondo S."/>
            <person name="Nolan M."/>
            <person name="Ohm R."/>
            <person name="Pangilinan J."/>
            <person name="Park H.-J."/>
            <person name="Ramirez L."/>
            <person name="Alfaro M."/>
            <person name="Sun H."/>
            <person name="Tritt A."/>
            <person name="Yoshinaga Y."/>
            <person name="Zwiers L.-H."/>
            <person name="Turgeon B."/>
            <person name="Goodwin S."/>
            <person name="Spatafora J."/>
            <person name="Crous P."/>
            <person name="Grigoriev I."/>
        </authorList>
    </citation>
    <scope>NUCLEOTIDE SEQUENCE</scope>
    <source>
        <strain evidence="4">CBS 207.26</strain>
    </source>
</reference>
<comment type="function">
    <text evidence="2">Plays an essential role in initiation of the G0 program by preventing the degradation of specific nutrient-regulated mRNAs via the 5'-3' mRNA decay pathway.</text>
</comment>
<organism evidence="4 5">
    <name type="scientific">Zopfia rhizophila CBS 207.26</name>
    <dbReference type="NCBI Taxonomy" id="1314779"/>
    <lineage>
        <taxon>Eukaryota</taxon>
        <taxon>Fungi</taxon>
        <taxon>Dikarya</taxon>
        <taxon>Ascomycota</taxon>
        <taxon>Pezizomycotina</taxon>
        <taxon>Dothideomycetes</taxon>
        <taxon>Dothideomycetes incertae sedis</taxon>
        <taxon>Zopfiaceae</taxon>
        <taxon>Zopfia</taxon>
    </lineage>
</organism>
<name>A0A6A6E1H6_9PEZI</name>
<evidence type="ECO:0000256" key="3">
    <source>
        <dbReference type="SAM" id="MobiDB-lite"/>
    </source>
</evidence>
<evidence type="ECO:0000313" key="4">
    <source>
        <dbReference type="EMBL" id="KAF2184000.1"/>
    </source>
</evidence>
<gene>
    <name evidence="4" type="ORF">K469DRAFT_581018</name>
</gene>
<keyword evidence="5" id="KW-1185">Reference proteome</keyword>
<evidence type="ECO:0000313" key="5">
    <source>
        <dbReference type="Proteomes" id="UP000800200"/>
    </source>
</evidence>
<protein>
    <recommendedName>
        <fullName evidence="2">mRNA stability protein</fullName>
    </recommendedName>
</protein>
<sequence length="91" mass="10121">LIQTSSQRRKYFDSGDFALSQAHREPNIGHIGTGTEHPLRGSIPHPSSPVPGDSNIKDDPNSQKRGVEDRYKVKEASNLHQRMSTDKKPST</sequence>
<dbReference type="Pfam" id="PF04667">
    <property type="entry name" value="Endosulfine"/>
    <property type="match status" value="1"/>
</dbReference>
<dbReference type="EMBL" id="ML994640">
    <property type="protein sequence ID" value="KAF2184000.1"/>
    <property type="molecule type" value="Genomic_DNA"/>
</dbReference>
<evidence type="ECO:0000256" key="2">
    <source>
        <dbReference type="RuleBase" id="RU363120"/>
    </source>
</evidence>
<comment type="similarity">
    <text evidence="1 2">Belongs to the endosulfine family.</text>
</comment>
<dbReference type="InterPro" id="IPR006760">
    <property type="entry name" value="Endosulphine"/>
</dbReference>